<name>A0A197JVS5_9FUNG</name>
<proteinExistence type="predicted"/>
<dbReference type="OrthoDB" id="655030at2759"/>
<gene>
    <name evidence="2" type="ORF">K457DRAFT_19209</name>
</gene>
<evidence type="ECO:0000256" key="1">
    <source>
        <dbReference type="SAM" id="MobiDB-lite"/>
    </source>
</evidence>
<reference evidence="2 3" key="1">
    <citation type="submission" date="2016-05" db="EMBL/GenBank/DDBJ databases">
        <title>Genome sequencing reveals origins of a unique bacterial endosymbiosis in the earliest lineages of terrestrial Fungi.</title>
        <authorList>
            <consortium name="DOE Joint Genome Institute"/>
            <person name="Uehling J."/>
            <person name="Gryganskyi A."/>
            <person name="Hameed K."/>
            <person name="Tschaplinski T."/>
            <person name="Misztal P."/>
            <person name="Wu S."/>
            <person name="Desiro A."/>
            <person name="Vande Pol N."/>
            <person name="Du Z.-Y."/>
            <person name="Zienkiewicz A."/>
            <person name="Zienkiewicz K."/>
            <person name="Morin E."/>
            <person name="Tisserant E."/>
            <person name="Splivallo R."/>
            <person name="Hainaut M."/>
            <person name="Henrissat B."/>
            <person name="Ohm R."/>
            <person name="Kuo A."/>
            <person name="Yan J."/>
            <person name="Lipzen A."/>
            <person name="Nolan M."/>
            <person name="Labutti K."/>
            <person name="Barry K."/>
            <person name="Goldstein A."/>
            <person name="Labbe J."/>
            <person name="Schadt C."/>
            <person name="Tuskan G."/>
            <person name="Grigoriev I."/>
            <person name="Martin F."/>
            <person name="Vilgalys R."/>
            <person name="Bonito G."/>
        </authorList>
    </citation>
    <scope>NUCLEOTIDE SEQUENCE [LARGE SCALE GENOMIC DNA]</scope>
    <source>
        <strain evidence="2 3">AG-77</strain>
    </source>
</reference>
<feature type="non-terminal residue" evidence="2">
    <location>
        <position position="1"/>
    </location>
</feature>
<dbReference type="AlphaFoldDB" id="A0A197JVS5"/>
<dbReference type="Proteomes" id="UP000078512">
    <property type="component" value="Unassembled WGS sequence"/>
</dbReference>
<evidence type="ECO:0000313" key="3">
    <source>
        <dbReference type="Proteomes" id="UP000078512"/>
    </source>
</evidence>
<organism evidence="2 3">
    <name type="scientific">Linnemannia elongata AG-77</name>
    <dbReference type="NCBI Taxonomy" id="1314771"/>
    <lineage>
        <taxon>Eukaryota</taxon>
        <taxon>Fungi</taxon>
        <taxon>Fungi incertae sedis</taxon>
        <taxon>Mucoromycota</taxon>
        <taxon>Mortierellomycotina</taxon>
        <taxon>Mortierellomycetes</taxon>
        <taxon>Mortierellales</taxon>
        <taxon>Mortierellaceae</taxon>
        <taxon>Linnemannia</taxon>
    </lineage>
</organism>
<dbReference type="EMBL" id="KV442041">
    <property type="protein sequence ID" value="OAQ29402.1"/>
    <property type="molecule type" value="Genomic_DNA"/>
</dbReference>
<feature type="compositionally biased region" description="Basic and acidic residues" evidence="1">
    <location>
        <begin position="109"/>
        <end position="119"/>
    </location>
</feature>
<accession>A0A197JVS5</accession>
<evidence type="ECO:0000313" key="2">
    <source>
        <dbReference type="EMBL" id="OAQ29402.1"/>
    </source>
</evidence>
<sequence length="125" mass="13904">LLASSVAGAVNATQDAVLLANHLFDIKPNSFENIKTALSDYRNGRFDAIKDQYPQSYMSTKLIYGHRLAPRFAPGKQMPKDTAYRPQANFLPQAPKRGTMDVIPQRPSKRFEQDKKEAKPAAAAL</sequence>
<keyword evidence="3" id="KW-1185">Reference proteome</keyword>
<protein>
    <submittedName>
        <fullName evidence="2">Uncharacterized protein</fullName>
    </submittedName>
</protein>
<feature type="region of interest" description="Disordered" evidence="1">
    <location>
        <begin position="90"/>
        <end position="125"/>
    </location>
</feature>